<gene>
    <name evidence="5" type="ORF">C6P46_001943</name>
</gene>
<sequence>MLKFWRSRKKSSQADKAAPARRPRSPASPSSAHQKASPPSSSASTGSTTTPLRGLGLSPLEQRDTVKEAGTSGQEAAAAATMGGARRGSSPRLDEIRPVERAPSEEAIAERPRKVLIDRNGRDAHLGPAFLSVEEATTAAKEPVRRDGSHSHDDDNDKPPTTWSEMVSPDLVANLSARERTRQEILWEVVASEERYVAELRSLVEHYSYPLLHPHLTSSSSPIPQRSFSVSPQPSSSTRTLSPYPASPPPPTTTASTSSAELPIASRFSRSPSPQPPPPAAPSSESARDLSALDFAPDSSYSSDEYHHASRPPTRSYLGRPSLPDLPTGARRTSMLTPPPPPPLVPLSATASTGRLASLGSRARDSFFRPASSSSSRRVKLYEAGGAEGSGELARPVPPLPEALRKVLGATIDMLQGHEDLSARLAVDQGVSSCPPWFLHTYTTYIVSLEDALAELDSHLRVAAAATTSDSNRKRLFKSHKSTAGSDTTRIGVLLQKLEEQAAAAGESNMGICLSKPLMRLSKLPLLMQALLYHTAMALEVDALVRSIENEKVEEEDREKARDALARIDGIRDQALMAPRGARILLDEKPAPPLAILQPQKPNRRLSAAPLKRETRAKNSKEWLITFTDVVVRAEKIGETDVPTGPSGIKPKKSKHDKPHKRGDLRNTYRFIGIERWETPEAADEALRLFYERRKGGTAPAQDESCHSEEEDAESQMSFRYDTEEPQPVKPLPRSQNGGGASPRVQTPAPTKFAGRLRDHARPLSPVQSPQPRHHDAPTVSDMLKAQEQRAASPPPPPPPPLPRRREAPPQRRLADSREDSTFGLYSIWAEEEAGCS</sequence>
<protein>
    <recommendedName>
        <fullName evidence="4">DH domain-containing protein</fullName>
    </recommendedName>
</protein>
<dbReference type="PROSITE" id="PS50010">
    <property type="entry name" value="DH_2"/>
    <property type="match status" value="1"/>
</dbReference>
<reference evidence="5 6" key="1">
    <citation type="submission" date="2020-11" db="EMBL/GenBank/DDBJ databases">
        <title>Kefir isolates.</title>
        <authorList>
            <person name="Marcisauskas S."/>
            <person name="Kim Y."/>
            <person name="Blasche S."/>
        </authorList>
    </citation>
    <scope>NUCLEOTIDE SEQUENCE [LARGE SCALE GENOMIC DNA]</scope>
    <source>
        <strain evidence="5 6">KR</strain>
    </source>
</reference>
<organism evidence="5 6">
    <name type="scientific">Rhodotorula mucilaginosa</name>
    <name type="common">Yeast</name>
    <name type="synonym">Rhodotorula rubra</name>
    <dbReference type="NCBI Taxonomy" id="5537"/>
    <lineage>
        <taxon>Eukaryota</taxon>
        <taxon>Fungi</taxon>
        <taxon>Dikarya</taxon>
        <taxon>Basidiomycota</taxon>
        <taxon>Pucciniomycotina</taxon>
        <taxon>Microbotryomycetes</taxon>
        <taxon>Sporidiobolales</taxon>
        <taxon>Sporidiobolaceae</taxon>
        <taxon>Rhodotorula</taxon>
    </lineage>
</organism>
<dbReference type="InterPro" id="IPR000219">
    <property type="entry name" value="DH_dom"/>
</dbReference>
<name>A0A9P6W551_RHOMI</name>
<evidence type="ECO:0000259" key="4">
    <source>
        <dbReference type="PROSITE" id="PS50010"/>
    </source>
</evidence>
<feature type="domain" description="DH" evidence="4">
    <location>
        <begin position="181"/>
        <end position="578"/>
    </location>
</feature>
<evidence type="ECO:0000256" key="2">
    <source>
        <dbReference type="ARBA" id="ARBA00022490"/>
    </source>
</evidence>
<feature type="region of interest" description="Disordered" evidence="3">
    <location>
        <begin position="1"/>
        <end position="169"/>
    </location>
</feature>
<evidence type="ECO:0000256" key="3">
    <source>
        <dbReference type="SAM" id="MobiDB-lite"/>
    </source>
</evidence>
<feature type="compositionally biased region" description="Low complexity" evidence="3">
    <location>
        <begin position="218"/>
        <end position="244"/>
    </location>
</feature>
<proteinExistence type="predicted"/>
<keyword evidence="2" id="KW-0963">Cytoplasm</keyword>
<feature type="compositionally biased region" description="Pro residues" evidence="3">
    <location>
        <begin position="793"/>
        <end position="802"/>
    </location>
</feature>
<feature type="compositionally biased region" description="Basic residues" evidence="3">
    <location>
        <begin position="650"/>
        <end position="661"/>
    </location>
</feature>
<feature type="compositionally biased region" description="Low complexity" evidence="3">
    <location>
        <begin position="25"/>
        <end position="51"/>
    </location>
</feature>
<dbReference type="GO" id="GO:0035025">
    <property type="term" value="P:positive regulation of Rho protein signal transduction"/>
    <property type="evidence" value="ECO:0007669"/>
    <property type="project" value="TreeGrafter"/>
</dbReference>
<dbReference type="InterPro" id="IPR035899">
    <property type="entry name" value="DBL_dom_sf"/>
</dbReference>
<dbReference type="GO" id="GO:0005085">
    <property type="term" value="F:guanyl-nucleotide exchange factor activity"/>
    <property type="evidence" value="ECO:0007669"/>
    <property type="project" value="InterPro"/>
</dbReference>
<comment type="caution">
    <text evidence="5">The sequence shown here is derived from an EMBL/GenBank/DDBJ whole genome shotgun (WGS) entry which is preliminary data.</text>
</comment>
<dbReference type="GO" id="GO:0005737">
    <property type="term" value="C:cytoplasm"/>
    <property type="evidence" value="ECO:0007669"/>
    <property type="project" value="UniProtKB-SubCell"/>
</dbReference>
<feature type="compositionally biased region" description="Low complexity" evidence="3">
    <location>
        <begin position="253"/>
        <end position="272"/>
    </location>
</feature>
<feature type="region of interest" description="Disordered" evidence="3">
    <location>
        <begin position="638"/>
        <end position="664"/>
    </location>
</feature>
<accession>A0A9P6W551</accession>
<comment type="subcellular location">
    <subcellularLocation>
        <location evidence="1">Cytoplasm</location>
    </subcellularLocation>
</comment>
<feature type="region of interest" description="Disordered" evidence="3">
    <location>
        <begin position="218"/>
        <end position="349"/>
    </location>
</feature>
<dbReference type="AlphaFoldDB" id="A0A9P6W551"/>
<feature type="compositionally biased region" description="Low complexity" evidence="3">
    <location>
        <begin position="68"/>
        <end position="88"/>
    </location>
</feature>
<evidence type="ECO:0000313" key="5">
    <source>
        <dbReference type="EMBL" id="KAG0664082.1"/>
    </source>
</evidence>
<evidence type="ECO:0000313" key="6">
    <source>
        <dbReference type="Proteomes" id="UP000777482"/>
    </source>
</evidence>
<dbReference type="PANTHER" id="PTHR46006">
    <property type="entry name" value="RHO GUANINE NUCLEOTIDE EXCHANGE FACTOR AT 64C, ISOFORM A"/>
    <property type="match status" value="1"/>
</dbReference>
<feature type="compositionally biased region" description="Basic and acidic residues" evidence="3">
    <location>
        <begin position="142"/>
        <end position="158"/>
    </location>
</feature>
<dbReference type="InterPro" id="IPR051480">
    <property type="entry name" value="Endocytic_GEF_Adapter"/>
</dbReference>
<dbReference type="Gene3D" id="1.20.900.10">
    <property type="entry name" value="Dbl homology (DH) domain"/>
    <property type="match status" value="2"/>
</dbReference>
<dbReference type="OrthoDB" id="1716625at2759"/>
<feature type="region of interest" description="Disordered" evidence="3">
    <location>
        <begin position="697"/>
        <end position="837"/>
    </location>
</feature>
<feature type="compositionally biased region" description="Basic and acidic residues" evidence="3">
    <location>
        <begin position="804"/>
        <end position="821"/>
    </location>
</feature>
<feature type="compositionally biased region" description="Basic residues" evidence="3">
    <location>
        <begin position="1"/>
        <end position="11"/>
    </location>
</feature>
<dbReference type="SUPFAM" id="SSF48065">
    <property type="entry name" value="DBL homology domain (DH-domain)"/>
    <property type="match status" value="1"/>
</dbReference>
<evidence type="ECO:0000256" key="1">
    <source>
        <dbReference type="ARBA" id="ARBA00004496"/>
    </source>
</evidence>
<dbReference type="Proteomes" id="UP000777482">
    <property type="component" value="Unassembled WGS sequence"/>
</dbReference>
<dbReference type="EMBL" id="PUHQ01000016">
    <property type="protein sequence ID" value="KAG0664082.1"/>
    <property type="molecule type" value="Genomic_DNA"/>
</dbReference>
<feature type="compositionally biased region" description="Basic and acidic residues" evidence="3">
    <location>
        <begin position="92"/>
        <end position="125"/>
    </location>
</feature>
<dbReference type="PANTHER" id="PTHR46006:SF7">
    <property type="entry name" value="DH DOMAIN-CONTAINING PROTEIN"/>
    <property type="match status" value="1"/>
</dbReference>
<keyword evidence="6" id="KW-1185">Reference proteome</keyword>